<accession>A0A2W1BFT8</accession>
<keyword evidence="2" id="KW-1185">Reference proteome</keyword>
<dbReference type="EMBL" id="KZ150077">
    <property type="protein sequence ID" value="PZC73932.1"/>
    <property type="molecule type" value="Genomic_DNA"/>
</dbReference>
<sequence>MAAMGVHTERLLAVVTHLTLRQAAAEKAALCKQPAVVTPARTTFANALRLGSKTAPVPIVPPSGPAVAIYPAEDQRETLKTADINSAQLGVQIHSVRKIGNAGLLVSTTSPAAAAALKSAVPATLRAAEPAVREPLVALTSLDGAIPKPAGSRRLDRGPY</sequence>
<protein>
    <submittedName>
        <fullName evidence="1">Uncharacterized protein</fullName>
    </submittedName>
</protein>
<organism evidence="1 2">
    <name type="scientific">Helicoverpa armigera</name>
    <name type="common">Cotton bollworm</name>
    <name type="synonym">Heliothis armigera</name>
    <dbReference type="NCBI Taxonomy" id="29058"/>
    <lineage>
        <taxon>Eukaryota</taxon>
        <taxon>Metazoa</taxon>
        <taxon>Ecdysozoa</taxon>
        <taxon>Arthropoda</taxon>
        <taxon>Hexapoda</taxon>
        <taxon>Insecta</taxon>
        <taxon>Pterygota</taxon>
        <taxon>Neoptera</taxon>
        <taxon>Endopterygota</taxon>
        <taxon>Lepidoptera</taxon>
        <taxon>Glossata</taxon>
        <taxon>Ditrysia</taxon>
        <taxon>Noctuoidea</taxon>
        <taxon>Noctuidae</taxon>
        <taxon>Heliothinae</taxon>
        <taxon>Helicoverpa</taxon>
    </lineage>
</organism>
<gene>
    <name evidence="1" type="primary">HaOG208504</name>
    <name evidence="1" type="ORF">B5X24_HaOG208504</name>
</gene>
<evidence type="ECO:0000313" key="2">
    <source>
        <dbReference type="Proteomes" id="UP000249218"/>
    </source>
</evidence>
<proteinExistence type="predicted"/>
<evidence type="ECO:0000313" key="1">
    <source>
        <dbReference type="EMBL" id="PZC73932.1"/>
    </source>
</evidence>
<reference evidence="1 2" key="1">
    <citation type="journal article" date="2017" name="BMC Biol.">
        <title>Genomic innovations, transcriptional plasticity and gene loss underlying the evolution and divergence of two highly polyphagous and invasive Helicoverpa pest species.</title>
        <authorList>
            <person name="Pearce S.L."/>
            <person name="Clarke D.F."/>
            <person name="East P.D."/>
            <person name="Elfekih S."/>
            <person name="Gordon K.H."/>
            <person name="Jermiin L.S."/>
            <person name="McGaughran A."/>
            <person name="Oakeshott J.G."/>
            <person name="Papanikolaou A."/>
            <person name="Perera O.P."/>
            <person name="Rane R.V."/>
            <person name="Richards S."/>
            <person name="Tay W.T."/>
            <person name="Walsh T.K."/>
            <person name="Anderson A."/>
            <person name="Anderson C.J."/>
            <person name="Asgari S."/>
            <person name="Board P.G."/>
            <person name="Bretschneider A."/>
            <person name="Campbell P.M."/>
            <person name="Chertemps T."/>
            <person name="Christeller J.T."/>
            <person name="Coppin C.W."/>
            <person name="Downes S.J."/>
            <person name="Duan G."/>
            <person name="Farnsworth C.A."/>
            <person name="Good R.T."/>
            <person name="Han L.B."/>
            <person name="Han Y.C."/>
            <person name="Hatje K."/>
            <person name="Horne I."/>
            <person name="Huang Y.P."/>
            <person name="Hughes D.S."/>
            <person name="Jacquin-Joly E."/>
            <person name="James W."/>
            <person name="Jhangiani S."/>
            <person name="Kollmar M."/>
            <person name="Kuwar S.S."/>
            <person name="Li S."/>
            <person name="Liu N.Y."/>
            <person name="Maibeche M.T."/>
            <person name="Miller J.R."/>
            <person name="Montagne N."/>
            <person name="Perry T."/>
            <person name="Qu J."/>
            <person name="Song S.V."/>
            <person name="Sutton G.G."/>
            <person name="Vogel H."/>
            <person name="Walenz B.P."/>
            <person name="Xu W."/>
            <person name="Zhang H.J."/>
            <person name="Zou Z."/>
            <person name="Batterham P."/>
            <person name="Edwards O.R."/>
            <person name="Feyereisen R."/>
            <person name="Gibbs R.A."/>
            <person name="Heckel D.G."/>
            <person name="McGrath A."/>
            <person name="Robin C."/>
            <person name="Scherer S.E."/>
            <person name="Worley K.C."/>
            <person name="Wu Y.D."/>
        </authorList>
    </citation>
    <scope>NUCLEOTIDE SEQUENCE [LARGE SCALE GENOMIC DNA]</scope>
    <source>
        <strain evidence="1">Harm_GR_Male_#8</strain>
        <tissue evidence="1">Whole organism</tissue>
    </source>
</reference>
<dbReference type="AlphaFoldDB" id="A0A2W1BFT8"/>
<name>A0A2W1BFT8_HELAM</name>
<dbReference type="Proteomes" id="UP000249218">
    <property type="component" value="Unassembled WGS sequence"/>
</dbReference>